<protein>
    <submittedName>
        <fullName evidence="3">Fasciclin domain-containing protein</fullName>
    </submittedName>
</protein>
<gene>
    <name evidence="3" type="ORF">G8759_27335</name>
</gene>
<sequence>MTSNQYPLSRRKWGLLSALFVALIFTFSACKKNDDNTPTVPTIYDLINNGNGTTNQFTLFKKAITRANLAGALRQPGAYTVFAPTDAAFKLLGPAYADTVAINNIPILQLTAVLQYHILSTKTESAAIPTALLTPVPTLGGSSLYLSKVVSTSGTSSSISANGARIVLADQQASNGVVHVIDRVLVPPILGDLVGTIQAIPGLFPTVSFTFLQAAVARVGAASSLTGTTPLTVFAPTDAAFTAAIPTIKTVADINALPVATLGQILQYHIVPGRVFTPLISSGSSLTTAQTGTITYTASTTAITVTGKGNGGTASNIIFPDIPATNGVINVVDRLLLPQ</sequence>
<evidence type="ECO:0000256" key="1">
    <source>
        <dbReference type="SAM" id="SignalP"/>
    </source>
</evidence>
<dbReference type="SUPFAM" id="SSF82153">
    <property type="entry name" value="FAS1 domain"/>
    <property type="match status" value="2"/>
</dbReference>
<dbReference type="InterPro" id="IPR036378">
    <property type="entry name" value="FAS1_dom_sf"/>
</dbReference>
<dbReference type="FunFam" id="2.30.180.10:FF:000032">
    <property type="entry name" value="Fasciclin domain-containing protein, putative"/>
    <property type="match status" value="1"/>
</dbReference>
<keyword evidence="1" id="KW-0732">Signal</keyword>
<reference evidence="3 4" key="1">
    <citation type="submission" date="2020-03" db="EMBL/GenBank/DDBJ databases">
        <authorList>
            <person name="Kim M.K."/>
        </authorList>
    </citation>
    <scope>NUCLEOTIDE SEQUENCE [LARGE SCALE GENOMIC DNA]</scope>
    <source>
        <strain evidence="3 4">BT328</strain>
    </source>
</reference>
<dbReference type="PROSITE" id="PS50213">
    <property type="entry name" value="FAS1"/>
    <property type="match status" value="2"/>
</dbReference>
<organism evidence="3 4">
    <name type="scientific">Spirosoma aureum</name>
    <dbReference type="NCBI Taxonomy" id="2692134"/>
    <lineage>
        <taxon>Bacteria</taxon>
        <taxon>Pseudomonadati</taxon>
        <taxon>Bacteroidota</taxon>
        <taxon>Cytophagia</taxon>
        <taxon>Cytophagales</taxon>
        <taxon>Cytophagaceae</taxon>
        <taxon>Spirosoma</taxon>
    </lineage>
</organism>
<dbReference type="InterPro" id="IPR050904">
    <property type="entry name" value="Adhesion/Biosynth-related"/>
</dbReference>
<feature type="chain" id="PRO_5026025577" evidence="1">
    <location>
        <begin position="32"/>
        <end position="339"/>
    </location>
</feature>
<feature type="signal peptide" evidence="1">
    <location>
        <begin position="1"/>
        <end position="31"/>
    </location>
</feature>
<evidence type="ECO:0000259" key="2">
    <source>
        <dbReference type="PROSITE" id="PS50213"/>
    </source>
</evidence>
<dbReference type="Pfam" id="PF02469">
    <property type="entry name" value="Fasciclin"/>
    <property type="match status" value="2"/>
</dbReference>
<name>A0A6G9AV46_9BACT</name>
<evidence type="ECO:0000313" key="4">
    <source>
        <dbReference type="Proteomes" id="UP000501802"/>
    </source>
</evidence>
<dbReference type="GO" id="GO:0005615">
    <property type="term" value="C:extracellular space"/>
    <property type="evidence" value="ECO:0007669"/>
    <property type="project" value="TreeGrafter"/>
</dbReference>
<proteinExistence type="predicted"/>
<keyword evidence="4" id="KW-1185">Reference proteome</keyword>
<dbReference type="EMBL" id="CP050063">
    <property type="protein sequence ID" value="QIP16083.1"/>
    <property type="molecule type" value="Genomic_DNA"/>
</dbReference>
<dbReference type="KEGG" id="spib:G8759_27335"/>
<dbReference type="InterPro" id="IPR000782">
    <property type="entry name" value="FAS1_domain"/>
</dbReference>
<dbReference type="RefSeq" id="WP_167215596.1">
    <property type="nucleotide sequence ID" value="NZ_CP050063.1"/>
</dbReference>
<dbReference type="SMART" id="SM00554">
    <property type="entry name" value="FAS1"/>
    <property type="match status" value="2"/>
</dbReference>
<accession>A0A6G9AV46</accession>
<evidence type="ECO:0000313" key="3">
    <source>
        <dbReference type="EMBL" id="QIP16083.1"/>
    </source>
</evidence>
<dbReference type="Gene3D" id="2.30.180.10">
    <property type="entry name" value="FAS1 domain"/>
    <property type="match status" value="2"/>
</dbReference>
<feature type="domain" description="FAS1" evidence="2">
    <location>
        <begin position="196"/>
        <end position="336"/>
    </location>
</feature>
<dbReference type="PANTHER" id="PTHR10900:SF77">
    <property type="entry name" value="FI19380P1"/>
    <property type="match status" value="1"/>
</dbReference>
<dbReference type="Proteomes" id="UP000501802">
    <property type="component" value="Chromosome"/>
</dbReference>
<dbReference type="AlphaFoldDB" id="A0A6G9AV46"/>
<dbReference type="PANTHER" id="PTHR10900">
    <property type="entry name" value="PERIOSTIN-RELATED"/>
    <property type="match status" value="1"/>
</dbReference>
<feature type="domain" description="FAS1" evidence="2">
    <location>
        <begin position="44"/>
        <end position="185"/>
    </location>
</feature>